<comment type="caution">
    <text evidence="5">The sequence shown here is derived from an EMBL/GenBank/DDBJ whole genome shotgun (WGS) entry which is preliminary data.</text>
</comment>
<comment type="similarity">
    <text evidence="1">Belongs to the GeBP family.</text>
</comment>
<dbReference type="GO" id="GO:0005634">
    <property type="term" value="C:nucleus"/>
    <property type="evidence" value="ECO:0007669"/>
    <property type="project" value="TreeGrafter"/>
</dbReference>
<protein>
    <recommendedName>
        <fullName evidence="4">Glabrous enhancer-binding protein-like DBD domain-containing protein</fullName>
    </recommendedName>
</protein>
<keyword evidence="6" id="KW-1185">Reference proteome</keyword>
<organism evidence="5 6">
    <name type="scientific">Eleusine coracana subsp. coracana</name>
    <dbReference type="NCBI Taxonomy" id="191504"/>
    <lineage>
        <taxon>Eukaryota</taxon>
        <taxon>Viridiplantae</taxon>
        <taxon>Streptophyta</taxon>
        <taxon>Embryophyta</taxon>
        <taxon>Tracheophyta</taxon>
        <taxon>Spermatophyta</taxon>
        <taxon>Magnoliopsida</taxon>
        <taxon>Liliopsida</taxon>
        <taxon>Poales</taxon>
        <taxon>Poaceae</taxon>
        <taxon>PACMAD clade</taxon>
        <taxon>Chloridoideae</taxon>
        <taxon>Cynodonteae</taxon>
        <taxon>Eleusininae</taxon>
        <taxon>Eleusine</taxon>
    </lineage>
</organism>
<evidence type="ECO:0000256" key="1">
    <source>
        <dbReference type="ARBA" id="ARBA00010820"/>
    </source>
</evidence>
<proteinExistence type="inferred from homology"/>
<feature type="domain" description="Glabrous enhancer-binding protein-like DBD" evidence="4">
    <location>
        <begin position="116"/>
        <end position="196"/>
    </location>
</feature>
<evidence type="ECO:0000313" key="5">
    <source>
        <dbReference type="EMBL" id="GJN04430.1"/>
    </source>
</evidence>
<evidence type="ECO:0000256" key="3">
    <source>
        <dbReference type="SAM" id="MobiDB-lite"/>
    </source>
</evidence>
<dbReference type="PANTHER" id="PTHR31662:SF13">
    <property type="entry name" value="OS09G0287600 PROTEIN"/>
    <property type="match status" value="1"/>
</dbReference>
<accession>A0AAV5D1U3</accession>
<dbReference type="PANTHER" id="PTHR31662">
    <property type="entry name" value="BNAANNG10740D PROTEIN-RELATED"/>
    <property type="match status" value="1"/>
</dbReference>
<gene>
    <name evidence="5" type="primary">ga21978</name>
    <name evidence="5" type="ORF">PR202_ga21978</name>
</gene>
<keyword evidence="2" id="KW-0175">Coiled coil</keyword>
<dbReference type="Pfam" id="PF04504">
    <property type="entry name" value="GeBP-like_DBD"/>
    <property type="match status" value="1"/>
</dbReference>
<dbReference type="InterPro" id="IPR007592">
    <property type="entry name" value="GEBP"/>
</dbReference>
<name>A0AAV5D1U3_ELECO</name>
<reference evidence="5" key="2">
    <citation type="submission" date="2021-12" db="EMBL/GenBank/DDBJ databases">
        <title>Resequencing data analysis of finger millet.</title>
        <authorList>
            <person name="Hatakeyama M."/>
            <person name="Aluri S."/>
            <person name="Balachadran M.T."/>
            <person name="Sivarajan S.R."/>
            <person name="Poveda L."/>
            <person name="Shimizu-Inatsugi R."/>
            <person name="Schlapbach R."/>
            <person name="Sreeman S.M."/>
            <person name="Shimizu K.K."/>
        </authorList>
    </citation>
    <scope>NUCLEOTIDE SEQUENCE</scope>
</reference>
<dbReference type="EMBL" id="BQKI01000011">
    <property type="protein sequence ID" value="GJN04430.1"/>
    <property type="molecule type" value="Genomic_DNA"/>
</dbReference>
<feature type="compositionally biased region" description="Basic and acidic residues" evidence="3">
    <location>
        <begin position="87"/>
        <end position="96"/>
    </location>
</feature>
<sequence length="265" mass="29209">MLAIAAISERLVPGRPCLSAMRNCVRRWLGAGVLFCLSRGAAWPSHALAGKPADRAPACGLAAVPSCCLMQLGRAELDQGPNPPEPQEYKQERTEDPDPDWNPDFQGKPPSLITIDDDIHVLEALAAHHREHGALPQCEELEAALAGSLNNTDNGRKDLMAKLKNLKAAHTRATKRSELPSKDSDRLIFDLSMEVFAGGDEHARGRSNIPANGVVSRDFGKICQAYPYLVKETKELEKSHAGLFKRAFYMIDDEKEHTLNRKIKK</sequence>
<evidence type="ECO:0000259" key="4">
    <source>
        <dbReference type="Pfam" id="PF04504"/>
    </source>
</evidence>
<dbReference type="Proteomes" id="UP001054889">
    <property type="component" value="Unassembled WGS sequence"/>
</dbReference>
<dbReference type="GO" id="GO:0006355">
    <property type="term" value="P:regulation of DNA-templated transcription"/>
    <property type="evidence" value="ECO:0007669"/>
    <property type="project" value="InterPro"/>
</dbReference>
<evidence type="ECO:0000256" key="2">
    <source>
        <dbReference type="SAM" id="Coils"/>
    </source>
</evidence>
<feature type="region of interest" description="Disordered" evidence="3">
    <location>
        <begin position="76"/>
        <end position="107"/>
    </location>
</feature>
<feature type="coiled-coil region" evidence="2">
    <location>
        <begin position="149"/>
        <end position="176"/>
    </location>
</feature>
<evidence type="ECO:0000313" key="6">
    <source>
        <dbReference type="Proteomes" id="UP001054889"/>
    </source>
</evidence>
<dbReference type="InterPro" id="IPR053932">
    <property type="entry name" value="GeBP-like_DBD"/>
</dbReference>
<dbReference type="AlphaFoldDB" id="A0AAV5D1U3"/>
<reference evidence="5" key="1">
    <citation type="journal article" date="2018" name="DNA Res.">
        <title>Multiple hybrid de novo genome assembly of finger millet, an orphan allotetraploid crop.</title>
        <authorList>
            <person name="Hatakeyama M."/>
            <person name="Aluri S."/>
            <person name="Balachadran M.T."/>
            <person name="Sivarajan S.R."/>
            <person name="Patrignani A."/>
            <person name="Gruter S."/>
            <person name="Poveda L."/>
            <person name="Shimizu-Inatsugi R."/>
            <person name="Baeten J."/>
            <person name="Francoijs K.J."/>
            <person name="Nataraja K.N."/>
            <person name="Reddy Y.A.N."/>
            <person name="Phadnis S."/>
            <person name="Ravikumar R.L."/>
            <person name="Schlapbach R."/>
            <person name="Sreeman S.M."/>
            <person name="Shimizu K.K."/>
        </authorList>
    </citation>
    <scope>NUCLEOTIDE SEQUENCE</scope>
</reference>